<protein>
    <submittedName>
        <fullName evidence="1">Uncharacterized protein</fullName>
    </submittedName>
</protein>
<accession>A0A9W7Y1Q6</accession>
<dbReference type="OrthoDB" id="5647636at2759"/>
<evidence type="ECO:0000313" key="1">
    <source>
        <dbReference type="EMBL" id="KAJ1722932.1"/>
    </source>
</evidence>
<proteinExistence type="predicted"/>
<organism evidence="1 2">
    <name type="scientific">Coemansia biformis</name>
    <dbReference type="NCBI Taxonomy" id="1286918"/>
    <lineage>
        <taxon>Eukaryota</taxon>
        <taxon>Fungi</taxon>
        <taxon>Fungi incertae sedis</taxon>
        <taxon>Zoopagomycota</taxon>
        <taxon>Kickxellomycotina</taxon>
        <taxon>Kickxellomycetes</taxon>
        <taxon>Kickxellales</taxon>
        <taxon>Kickxellaceae</taxon>
        <taxon>Coemansia</taxon>
    </lineage>
</organism>
<dbReference type="EMBL" id="JANBOI010002292">
    <property type="protein sequence ID" value="KAJ1722932.1"/>
    <property type="molecule type" value="Genomic_DNA"/>
</dbReference>
<dbReference type="AlphaFoldDB" id="A0A9W7Y1Q6"/>
<dbReference type="Proteomes" id="UP001143981">
    <property type="component" value="Unassembled WGS sequence"/>
</dbReference>
<evidence type="ECO:0000313" key="2">
    <source>
        <dbReference type="Proteomes" id="UP001143981"/>
    </source>
</evidence>
<reference evidence="1" key="1">
    <citation type="submission" date="2022-07" db="EMBL/GenBank/DDBJ databases">
        <title>Phylogenomic reconstructions and comparative analyses of Kickxellomycotina fungi.</title>
        <authorList>
            <person name="Reynolds N.K."/>
            <person name="Stajich J.E."/>
            <person name="Barry K."/>
            <person name="Grigoriev I.V."/>
            <person name="Crous P."/>
            <person name="Smith M.E."/>
        </authorList>
    </citation>
    <scope>NUCLEOTIDE SEQUENCE</scope>
    <source>
        <strain evidence="1">BCRC 34381</strain>
    </source>
</reference>
<gene>
    <name evidence="1" type="ORF">LPJ61_005877</name>
</gene>
<sequence length="109" mass="11655">MSETYLLKISFSKALNVPVDHVVVPVSMGDNPVRITQEVNKTLATYGCAPLSDLSFRVANTSSGRSALISGYQTLLSISFSPKKDPTDLVNTATAYKAGEARSSDCLIL</sequence>
<comment type="caution">
    <text evidence="1">The sequence shown here is derived from an EMBL/GenBank/DDBJ whole genome shotgun (WGS) entry which is preliminary data.</text>
</comment>
<name>A0A9W7Y1Q6_9FUNG</name>
<keyword evidence="2" id="KW-1185">Reference proteome</keyword>